<dbReference type="EMBL" id="RQTK01000335">
    <property type="protein sequence ID" value="RUS81498.1"/>
    <property type="molecule type" value="Genomic_DNA"/>
</dbReference>
<evidence type="ECO:0000313" key="2">
    <source>
        <dbReference type="EMBL" id="RUS81498.1"/>
    </source>
</evidence>
<dbReference type="Proteomes" id="UP000271974">
    <property type="component" value="Unassembled WGS sequence"/>
</dbReference>
<organism evidence="2 3">
    <name type="scientific">Elysia chlorotica</name>
    <name type="common">Eastern emerald elysia</name>
    <name type="synonym">Sea slug</name>
    <dbReference type="NCBI Taxonomy" id="188477"/>
    <lineage>
        <taxon>Eukaryota</taxon>
        <taxon>Metazoa</taxon>
        <taxon>Spiralia</taxon>
        <taxon>Lophotrochozoa</taxon>
        <taxon>Mollusca</taxon>
        <taxon>Gastropoda</taxon>
        <taxon>Heterobranchia</taxon>
        <taxon>Euthyneura</taxon>
        <taxon>Panpulmonata</taxon>
        <taxon>Sacoglossa</taxon>
        <taxon>Placobranchoidea</taxon>
        <taxon>Plakobranchidae</taxon>
        <taxon>Elysia</taxon>
    </lineage>
</organism>
<protein>
    <submittedName>
        <fullName evidence="2">Uncharacterized protein</fullName>
    </submittedName>
</protein>
<comment type="caution">
    <text evidence="2">The sequence shown here is derived from an EMBL/GenBank/DDBJ whole genome shotgun (WGS) entry which is preliminary data.</text>
</comment>
<evidence type="ECO:0000313" key="3">
    <source>
        <dbReference type="Proteomes" id="UP000271974"/>
    </source>
</evidence>
<gene>
    <name evidence="2" type="ORF">EGW08_010754</name>
</gene>
<proteinExistence type="predicted"/>
<feature type="compositionally biased region" description="Low complexity" evidence="1">
    <location>
        <begin position="428"/>
        <end position="438"/>
    </location>
</feature>
<keyword evidence="3" id="KW-1185">Reference proteome</keyword>
<dbReference type="OrthoDB" id="6151452at2759"/>
<sequence>MREILSILNTIFPLIFVNQSDHAAAVTCSFESSLQGDWLSNRKGELTISADRVSGFEPYGLTCTNCSGQPTDFECYQQSGSMYLIRSARTFLNGLSVRIYVCLDMTFVSSTKYIYYQAHSAMASDLEDYLTVLNAAQPVNALTEVCTQPTPYPAQLHSVLLSAGEAGWLVGLVGWLVVQLPGGKCAHSLSRNRPSYTAGCLVQSGASACPEDFASVFNTSVSSCDFTLSSCGVDSQLKLSTTACASSPFYTASPQSGASACPEDFASVYNTSVSSCDFTLSSCGVDSQLKLSTTACASSPFYTERETKIHLTIPYLISWYLFPSPYHSPTTPPVILPSPAGGIVSCIYSLSDGGTTYLTLLNHDSSVDGNNTFQFTCIVSILRLVAETGVMEGNGGHGDSSSGNTSGSDYSDDFTSSSSGHGSDDSDASLSSEVSSLC</sequence>
<dbReference type="AlphaFoldDB" id="A0A433TIU0"/>
<feature type="region of interest" description="Disordered" evidence="1">
    <location>
        <begin position="393"/>
        <end position="438"/>
    </location>
</feature>
<name>A0A433TIU0_ELYCH</name>
<accession>A0A433TIU0</accession>
<reference evidence="2 3" key="1">
    <citation type="submission" date="2019-01" db="EMBL/GenBank/DDBJ databases">
        <title>A draft genome assembly of the solar-powered sea slug Elysia chlorotica.</title>
        <authorList>
            <person name="Cai H."/>
            <person name="Li Q."/>
            <person name="Fang X."/>
            <person name="Li J."/>
            <person name="Curtis N.E."/>
            <person name="Altenburger A."/>
            <person name="Shibata T."/>
            <person name="Feng M."/>
            <person name="Maeda T."/>
            <person name="Schwartz J.A."/>
            <person name="Shigenobu S."/>
            <person name="Lundholm N."/>
            <person name="Nishiyama T."/>
            <person name="Yang H."/>
            <person name="Hasebe M."/>
            <person name="Li S."/>
            <person name="Pierce S.K."/>
            <person name="Wang J."/>
        </authorList>
    </citation>
    <scope>NUCLEOTIDE SEQUENCE [LARGE SCALE GENOMIC DNA]</scope>
    <source>
        <strain evidence="2">EC2010</strain>
        <tissue evidence="2">Whole organism of an adult</tissue>
    </source>
</reference>
<evidence type="ECO:0000256" key="1">
    <source>
        <dbReference type="SAM" id="MobiDB-lite"/>
    </source>
</evidence>
<feature type="compositionally biased region" description="Low complexity" evidence="1">
    <location>
        <begin position="399"/>
        <end position="421"/>
    </location>
</feature>